<accession>A0AAV4TRC6</accession>
<protein>
    <submittedName>
        <fullName evidence="1">Uncharacterized protein</fullName>
    </submittedName>
</protein>
<dbReference type="AlphaFoldDB" id="A0AAV4TRC6"/>
<name>A0AAV4TRC6_CAEEX</name>
<organism evidence="1 2">
    <name type="scientific">Caerostris extrusa</name>
    <name type="common">Bark spider</name>
    <name type="synonym">Caerostris bankana</name>
    <dbReference type="NCBI Taxonomy" id="172846"/>
    <lineage>
        <taxon>Eukaryota</taxon>
        <taxon>Metazoa</taxon>
        <taxon>Ecdysozoa</taxon>
        <taxon>Arthropoda</taxon>
        <taxon>Chelicerata</taxon>
        <taxon>Arachnida</taxon>
        <taxon>Araneae</taxon>
        <taxon>Araneomorphae</taxon>
        <taxon>Entelegynae</taxon>
        <taxon>Araneoidea</taxon>
        <taxon>Araneidae</taxon>
        <taxon>Caerostris</taxon>
    </lineage>
</organism>
<evidence type="ECO:0000313" key="1">
    <source>
        <dbReference type="EMBL" id="GIY47724.1"/>
    </source>
</evidence>
<keyword evidence="2" id="KW-1185">Reference proteome</keyword>
<evidence type="ECO:0000313" key="2">
    <source>
        <dbReference type="Proteomes" id="UP001054945"/>
    </source>
</evidence>
<comment type="caution">
    <text evidence="1">The sequence shown here is derived from an EMBL/GenBank/DDBJ whole genome shotgun (WGS) entry which is preliminary data.</text>
</comment>
<dbReference type="EMBL" id="BPLR01011611">
    <property type="protein sequence ID" value="GIY47724.1"/>
    <property type="molecule type" value="Genomic_DNA"/>
</dbReference>
<sequence>MTPSISTIYKAKKVSGFLPHWNNKQIIFFGSQKKASFLLQGSLPLKELKKDDACEDSYQNAFEQLQELQMKIVEKYSQSRYIRLPTSQAITTVLPNIFRTESRPSQQNTVCVLKEFTRYSTPFGGIEKVYNHVQEPRLKNYMSFFTGL</sequence>
<dbReference type="Proteomes" id="UP001054945">
    <property type="component" value="Unassembled WGS sequence"/>
</dbReference>
<proteinExistence type="predicted"/>
<reference evidence="1 2" key="1">
    <citation type="submission" date="2021-06" db="EMBL/GenBank/DDBJ databases">
        <title>Caerostris extrusa draft genome.</title>
        <authorList>
            <person name="Kono N."/>
            <person name="Arakawa K."/>
        </authorList>
    </citation>
    <scope>NUCLEOTIDE SEQUENCE [LARGE SCALE GENOMIC DNA]</scope>
</reference>
<gene>
    <name evidence="1" type="ORF">CEXT_727671</name>
</gene>